<reference evidence="14" key="1">
    <citation type="submission" date="2025-08" db="UniProtKB">
        <authorList>
            <consortium name="RefSeq"/>
        </authorList>
    </citation>
    <scope>IDENTIFICATION</scope>
</reference>
<keyword evidence="9" id="KW-0472">Membrane</keyword>
<dbReference type="PROSITE" id="PS51450">
    <property type="entry name" value="LRR"/>
    <property type="match status" value="3"/>
</dbReference>
<comment type="subcellular location">
    <subcellularLocation>
        <location evidence="1">Cell membrane</location>
        <topology evidence="1">Single-pass type I membrane protein</topology>
    </subcellularLocation>
</comment>
<dbReference type="AlphaFoldDB" id="A0AB40CFQ8"/>
<keyword evidence="13" id="KW-1185">Reference proteome</keyword>
<dbReference type="GO" id="GO:0005886">
    <property type="term" value="C:plasma membrane"/>
    <property type="evidence" value="ECO:0007669"/>
    <property type="project" value="UniProtKB-SubCell"/>
</dbReference>
<feature type="chain" id="PRO_5044192873" evidence="11">
    <location>
        <begin position="26"/>
        <end position="826"/>
    </location>
</feature>
<feature type="signal peptide" evidence="11">
    <location>
        <begin position="1"/>
        <end position="25"/>
    </location>
</feature>
<organism evidence="13 14">
    <name type="scientific">Dioscorea cayennensis subsp. rotundata</name>
    <name type="common">White Guinea yam</name>
    <name type="synonym">Dioscorea rotundata</name>
    <dbReference type="NCBI Taxonomy" id="55577"/>
    <lineage>
        <taxon>Eukaryota</taxon>
        <taxon>Viridiplantae</taxon>
        <taxon>Streptophyta</taxon>
        <taxon>Embryophyta</taxon>
        <taxon>Tracheophyta</taxon>
        <taxon>Spermatophyta</taxon>
        <taxon>Magnoliopsida</taxon>
        <taxon>Liliopsida</taxon>
        <taxon>Dioscoreales</taxon>
        <taxon>Dioscoreaceae</taxon>
        <taxon>Dioscorea</taxon>
    </lineage>
</organism>
<dbReference type="PRINTS" id="PR00019">
    <property type="entry name" value="LEURICHRPT"/>
</dbReference>
<evidence type="ECO:0000256" key="8">
    <source>
        <dbReference type="ARBA" id="ARBA00022989"/>
    </source>
</evidence>
<evidence type="ECO:0000256" key="5">
    <source>
        <dbReference type="ARBA" id="ARBA00022692"/>
    </source>
</evidence>
<comment type="similarity">
    <text evidence="2">Belongs to the RLP family.</text>
</comment>
<dbReference type="SMART" id="SM00369">
    <property type="entry name" value="LRR_TYP"/>
    <property type="match status" value="15"/>
</dbReference>
<evidence type="ECO:0000256" key="1">
    <source>
        <dbReference type="ARBA" id="ARBA00004251"/>
    </source>
</evidence>
<dbReference type="InterPro" id="IPR032675">
    <property type="entry name" value="LRR_dom_sf"/>
</dbReference>
<keyword evidence="6 11" id="KW-0732">Signal</keyword>
<dbReference type="Pfam" id="PF13516">
    <property type="entry name" value="LRR_6"/>
    <property type="match status" value="1"/>
</dbReference>
<dbReference type="Pfam" id="PF00560">
    <property type="entry name" value="LRR_1"/>
    <property type="match status" value="6"/>
</dbReference>
<dbReference type="PANTHER" id="PTHR48063:SF112">
    <property type="entry name" value="RECEPTOR LIKE PROTEIN 30-LIKE"/>
    <property type="match status" value="1"/>
</dbReference>
<sequence length="826" mass="92748">MVMKKITEALLPLLLSFIYFKLCLCNGDPTFGCREGEKKVLLDFKDGITDPGELLSSWIGEDCCIWFGVQCDNQTGHVIKLDLRNTESDEVLSEQALGGEISFSLIGLKHLRYLDLSMNNFVGIRIPTFFGSLGSLRYLNLSNAGFLGPVPHQLGNLSHLHYLDLSNIVWSYDTVFLVGSHWLANLSSLQYLNLDNLNLSRAPNLLKTLNTLPMLSELHLSDCNLHVPHSVSYVNFSYLRILDLSSNNISSVVPLWLFNLTNLEYLDLSYNSFRGLVPSDVGKLTSLKVLNLTNNGVLEGVPATLGKLCMLERLDLSWNNFNGELIELEEAFSGCIQKSLKILQWTNSELTSHLPSWFGNLKSLQRLDLSSNSLYGSLPQFQLPSLQELYISDNKLNGTIPAHLGKLFPELVVFDLSSNNLVGVLTEAHFNNLSKLEYLYMSSNSFKLVVSSTWIPPLKLKEVHMSDLELGPRFPTWIQKLKNITSIDMSNAEIADILPNWFWYFSPNMRHINLSHNNLTGQIPSSFKLLKLDFIDLSYNHLDGALPEIVNNSVSGATMKNLFELYLSWNKITGIIPNSICKLMHLRVLDLSHNKITGVMPDCWNHSHANLQVMDFSYNNLHGSIPTSTCSGNIPLTYLYLNNNNLSGEIPSSLKGCGWLSTLDLSYNNMNGSIPTWFAANLSSLQFLQLRANMFTDSIPPELGSLESLQVIDLANNYLSGAIPHSFGNFTAMKTAPDLSSANIESYMDHIKANIKGREDNYDKILLLLNYIDLSDNELSGEIPEEITTLSYLTYQSSQPPNSQRGVLDDEDDEDESVWFYSVYCF</sequence>
<dbReference type="InterPro" id="IPR013210">
    <property type="entry name" value="LRR_N_plant-typ"/>
</dbReference>
<dbReference type="SUPFAM" id="SSF52047">
    <property type="entry name" value="RNI-like"/>
    <property type="match status" value="1"/>
</dbReference>
<feature type="domain" description="Leucine-rich repeat-containing N-terminal plant-type" evidence="12">
    <location>
        <begin position="36"/>
        <end position="72"/>
    </location>
</feature>
<keyword evidence="5" id="KW-0812">Transmembrane</keyword>
<evidence type="ECO:0000256" key="9">
    <source>
        <dbReference type="ARBA" id="ARBA00023136"/>
    </source>
</evidence>
<gene>
    <name evidence="14" type="primary">LOC120274693</name>
</gene>
<dbReference type="InterPro" id="IPR003591">
    <property type="entry name" value="Leu-rich_rpt_typical-subtyp"/>
</dbReference>
<dbReference type="FunFam" id="3.80.10.10:FF:000129">
    <property type="entry name" value="Leucine-rich repeat receptor-like kinase"/>
    <property type="match status" value="1"/>
</dbReference>
<evidence type="ECO:0000256" key="2">
    <source>
        <dbReference type="ARBA" id="ARBA00009592"/>
    </source>
</evidence>
<evidence type="ECO:0000256" key="10">
    <source>
        <dbReference type="ARBA" id="ARBA00023180"/>
    </source>
</evidence>
<dbReference type="InterPro" id="IPR046956">
    <property type="entry name" value="RLP23-like"/>
</dbReference>
<evidence type="ECO:0000256" key="3">
    <source>
        <dbReference type="ARBA" id="ARBA00022475"/>
    </source>
</evidence>
<evidence type="ECO:0000313" key="14">
    <source>
        <dbReference type="RefSeq" id="XP_039137159.1"/>
    </source>
</evidence>
<dbReference type="InterPro" id="IPR001611">
    <property type="entry name" value="Leu-rich_rpt"/>
</dbReference>
<dbReference type="PANTHER" id="PTHR48063">
    <property type="entry name" value="LRR RECEPTOR-LIKE KINASE"/>
    <property type="match status" value="1"/>
</dbReference>
<keyword evidence="10" id="KW-0325">Glycoprotein</keyword>
<dbReference type="Proteomes" id="UP001515500">
    <property type="component" value="Chromosome 2"/>
</dbReference>
<keyword evidence="4" id="KW-0433">Leucine-rich repeat</keyword>
<evidence type="ECO:0000313" key="13">
    <source>
        <dbReference type="Proteomes" id="UP001515500"/>
    </source>
</evidence>
<dbReference type="SUPFAM" id="SSF52058">
    <property type="entry name" value="L domain-like"/>
    <property type="match status" value="2"/>
</dbReference>
<dbReference type="Gene3D" id="3.80.10.10">
    <property type="entry name" value="Ribonuclease Inhibitor"/>
    <property type="match status" value="4"/>
</dbReference>
<dbReference type="RefSeq" id="XP_039137159.1">
    <property type="nucleotide sequence ID" value="XM_039281225.1"/>
</dbReference>
<evidence type="ECO:0000256" key="7">
    <source>
        <dbReference type="ARBA" id="ARBA00022737"/>
    </source>
</evidence>
<dbReference type="Pfam" id="PF13855">
    <property type="entry name" value="LRR_8"/>
    <property type="match status" value="4"/>
</dbReference>
<dbReference type="GeneID" id="120274693"/>
<proteinExistence type="inferred from homology"/>
<evidence type="ECO:0000256" key="6">
    <source>
        <dbReference type="ARBA" id="ARBA00022729"/>
    </source>
</evidence>
<dbReference type="Pfam" id="PF08263">
    <property type="entry name" value="LRRNT_2"/>
    <property type="match status" value="1"/>
</dbReference>
<keyword evidence="7" id="KW-0677">Repeat</keyword>
<name>A0AB40CFQ8_DIOCR</name>
<accession>A0AB40CFQ8</accession>
<dbReference type="FunFam" id="3.80.10.10:FF:000095">
    <property type="entry name" value="LRR receptor-like serine/threonine-protein kinase GSO1"/>
    <property type="match status" value="1"/>
</dbReference>
<evidence type="ECO:0000259" key="12">
    <source>
        <dbReference type="Pfam" id="PF08263"/>
    </source>
</evidence>
<evidence type="ECO:0000256" key="4">
    <source>
        <dbReference type="ARBA" id="ARBA00022614"/>
    </source>
</evidence>
<protein>
    <submittedName>
        <fullName evidence="14">Receptor-like protein EIX1</fullName>
    </submittedName>
</protein>
<keyword evidence="3" id="KW-1003">Cell membrane</keyword>
<keyword evidence="8" id="KW-1133">Transmembrane helix</keyword>
<evidence type="ECO:0000256" key="11">
    <source>
        <dbReference type="SAM" id="SignalP"/>
    </source>
</evidence>
<dbReference type="FunFam" id="3.80.10.10:FF:000649">
    <property type="entry name" value="Leucine Rich Repeat family protein"/>
    <property type="match status" value="1"/>
</dbReference>